<dbReference type="SMART" id="SM00448">
    <property type="entry name" value="REC"/>
    <property type="match status" value="1"/>
</dbReference>
<organism evidence="5">
    <name type="scientific">uncultured Thermomicrobiales bacterium</name>
    <dbReference type="NCBI Taxonomy" id="1645740"/>
    <lineage>
        <taxon>Bacteria</taxon>
        <taxon>Pseudomonadati</taxon>
        <taxon>Thermomicrobiota</taxon>
        <taxon>Thermomicrobia</taxon>
        <taxon>Thermomicrobiales</taxon>
        <taxon>environmental samples</taxon>
    </lineage>
</organism>
<name>A0A6J4U634_9BACT</name>
<dbReference type="PANTHER" id="PTHR44591:SF3">
    <property type="entry name" value="RESPONSE REGULATORY DOMAIN-CONTAINING PROTEIN"/>
    <property type="match status" value="1"/>
</dbReference>
<dbReference type="PROSITE" id="PS50110">
    <property type="entry name" value="RESPONSE_REGULATORY"/>
    <property type="match status" value="1"/>
</dbReference>
<accession>A0A6J4U634</accession>
<keyword evidence="1 2" id="KW-0597">Phosphoprotein</keyword>
<protein>
    <recommendedName>
        <fullName evidence="4">Response regulatory domain-containing protein</fullName>
    </recommendedName>
</protein>
<proteinExistence type="predicted"/>
<gene>
    <name evidence="5" type="ORF">AVDCRST_MAG33-110</name>
</gene>
<dbReference type="Gene3D" id="3.40.50.2300">
    <property type="match status" value="1"/>
</dbReference>
<dbReference type="Pfam" id="PF00072">
    <property type="entry name" value="Response_reg"/>
    <property type="match status" value="1"/>
</dbReference>
<dbReference type="EMBL" id="CADCWK010000009">
    <property type="protein sequence ID" value="CAA9542050.1"/>
    <property type="molecule type" value="Genomic_DNA"/>
</dbReference>
<feature type="domain" description="Response regulatory" evidence="4">
    <location>
        <begin position="13"/>
        <end position="125"/>
    </location>
</feature>
<evidence type="ECO:0000256" key="1">
    <source>
        <dbReference type="ARBA" id="ARBA00022553"/>
    </source>
</evidence>
<evidence type="ECO:0000313" key="5">
    <source>
        <dbReference type="EMBL" id="CAA9542050.1"/>
    </source>
</evidence>
<dbReference type="InterPro" id="IPR050595">
    <property type="entry name" value="Bact_response_regulator"/>
</dbReference>
<feature type="compositionally biased region" description="Pro residues" evidence="3">
    <location>
        <begin position="132"/>
        <end position="152"/>
    </location>
</feature>
<evidence type="ECO:0000259" key="4">
    <source>
        <dbReference type="PROSITE" id="PS50110"/>
    </source>
</evidence>
<dbReference type="GO" id="GO:0000160">
    <property type="term" value="P:phosphorelay signal transduction system"/>
    <property type="evidence" value="ECO:0007669"/>
    <property type="project" value="InterPro"/>
</dbReference>
<dbReference type="PANTHER" id="PTHR44591">
    <property type="entry name" value="STRESS RESPONSE REGULATOR PROTEIN 1"/>
    <property type="match status" value="1"/>
</dbReference>
<evidence type="ECO:0000256" key="2">
    <source>
        <dbReference type="PROSITE-ProRule" id="PRU00169"/>
    </source>
</evidence>
<dbReference type="AlphaFoldDB" id="A0A6J4U634"/>
<dbReference type="InterPro" id="IPR011006">
    <property type="entry name" value="CheY-like_superfamily"/>
</dbReference>
<dbReference type="InterPro" id="IPR001789">
    <property type="entry name" value="Sig_transdc_resp-reg_receiver"/>
</dbReference>
<evidence type="ECO:0000256" key="3">
    <source>
        <dbReference type="SAM" id="MobiDB-lite"/>
    </source>
</evidence>
<feature type="region of interest" description="Disordered" evidence="3">
    <location>
        <begin position="129"/>
        <end position="152"/>
    </location>
</feature>
<reference evidence="5" key="1">
    <citation type="submission" date="2020-02" db="EMBL/GenBank/DDBJ databases">
        <authorList>
            <person name="Meier V. D."/>
        </authorList>
    </citation>
    <scope>NUCLEOTIDE SEQUENCE</scope>
    <source>
        <strain evidence="5">AVDCRST_MAG33</strain>
    </source>
</reference>
<feature type="modified residue" description="4-aspartylphosphate" evidence="2">
    <location>
        <position position="62"/>
    </location>
</feature>
<dbReference type="CDD" id="cd00156">
    <property type="entry name" value="REC"/>
    <property type="match status" value="1"/>
</dbReference>
<dbReference type="SUPFAM" id="SSF52172">
    <property type="entry name" value="CheY-like"/>
    <property type="match status" value="1"/>
</dbReference>
<sequence>MTDATAGRPGGARLLVVDDEERLRQTFARALTGRGYAVTEAASHADAMRVLGGGAFDLLLLDINLPDATGWDVLRDLRSAGRSLPTIVFSAVPPRTTLIREFRPDGVLHKPFPIDALFRLVERVLAAGSRPDPLPDPTGPSPDPCPGSPPHP</sequence>